<accession>X0TIN7</accession>
<reference evidence="1" key="1">
    <citation type="journal article" date="2014" name="Front. Microbiol.">
        <title>High frequency of phylogenetically diverse reductive dehalogenase-homologous genes in deep subseafloor sedimentary metagenomes.</title>
        <authorList>
            <person name="Kawai M."/>
            <person name="Futagami T."/>
            <person name="Toyoda A."/>
            <person name="Takaki Y."/>
            <person name="Nishi S."/>
            <person name="Hori S."/>
            <person name="Arai W."/>
            <person name="Tsubouchi T."/>
            <person name="Morono Y."/>
            <person name="Uchiyama I."/>
            <person name="Ito T."/>
            <person name="Fujiyama A."/>
            <person name="Inagaki F."/>
            <person name="Takami H."/>
        </authorList>
    </citation>
    <scope>NUCLEOTIDE SEQUENCE</scope>
    <source>
        <strain evidence="1">Expedition CK06-06</strain>
    </source>
</reference>
<gene>
    <name evidence="1" type="ORF">S01H1_27186</name>
</gene>
<comment type="caution">
    <text evidence="1">The sequence shown here is derived from an EMBL/GenBank/DDBJ whole genome shotgun (WGS) entry which is preliminary data.</text>
</comment>
<evidence type="ECO:0000313" key="1">
    <source>
        <dbReference type="EMBL" id="GAF88007.1"/>
    </source>
</evidence>
<proteinExistence type="predicted"/>
<sequence length="89" mass="10197">GQIGDEYILLVLVDADNRSYRMGRDLSSALTKEWQKCAVNLRPVKDAIDMRNIQAVKFEFGNLTAGNYTSATIFLRDLYVVKRRGVKWL</sequence>
<dbReference type="AlphaFoldDB" id="X0TIN7"/>
<name>X0TIN7_9ZZZZ</name>
<feature type="non-terminal residue" evidence="1">
    <location>
        <position position="1"/>
    </location>
</feature>
<protein>
    <submittedName>
        <fullName evidence="1">Uncharacterized protein</fullName>
    </submittedName>
</protein>
<dbReference type="EMBL" id="BARS01016533">
    <property type="protein sequence ID" value="GAF88007.1"/>
    <property type="molecule type" value="Genomic_DNA"/>
</dbReference>
<organism evidence="1">
    <name type="scientific">marine sediment metagenome</name>
    <dbReference type="NCBI Taxonomy" id="412755"/>
    <lineage>
        <taxon>unclassified sequences</taxon>
        <taxon>metagenomes</taxon>
        <taxon>ecological metagenomes</taxon>
    </lineage>
</organism>